<dbReference type="Pfam" id="PF00017">
    <property type="entry name" value="SH2"/>
    <property type="match status" value="1"/>
</dbReference>
<dbReference type="RefSeq" id="XP_031764124.2">
    <property type="nucleotide sequence ID" value="XM_031908264.2"/>
</dbReference>
<sequence>MEKLTLKKIEELNVDHIVKLLDRADLTEFAEFVKERNIDGRKLLDVTEGIVKLWRPSVNAKKFILFIEEFKLKPDKYLERPEKDVDVIRHMESKNISIECQYQTVPARRIREDNMASTTLSSVEELLKKLVPAKSFLYRNQPRTIERSVPSYMPMDGGPKKPKRFFRLSSYEYPHFDLWSRTSKHETFDDRGYYSVKTNNRYFIQKTYKRQDSKTKYKSLSTAEEFNEKLPEDHFYEDLCYSDMNNSENKTENANFNQVTSVKPCMVKIQELFQSFKMPFFRKNEIVSGDKSGVEDKTETVIETNVYENSDSATNMYDSIHVVRPVIDGSNTEKNECKLPVEDYLEPVQLNKDYCDVTVRERDDSLLGYIMSIFDNRFGFRRETNDAAQYDDEEKAACTPSEEGRKERPRTNMAGRPLPVPVENEPYYMNIDRAEAENLLMGQPDGMFILRPSSQPTHAYTLSVACSNAVHNVGVRRRPDGRLALGFPRRGERSFASVTSLLRHHRRRRLLLVAAGGVIGATTLTETPHYYQTPSNLPVL</sequence>
<dbReference type="PROSITE" id="PS50001">
    <property type="entry name" value="SH2"/>
    <property type="match status" value="1"/>
</dbReference>
<dbReference type="Gene3D" id="3.30.505.10">
    <property type="entry name" value="SH2 domain"/>
    <property type="match status" value="1"/>
</dbReference>
<dbReference type="GO" id="GO:0035556">
    <property type="term" value="P:intracellular signal transduction"/>
    <property type="evidence" value="ECO:0007669"/>
    <property type="project" value="TreeGrafter"/>
</dbReference>
<dbReference type="PANTHER" id="PTHR14098:SF14">
    <property type="entry name" value="SH2 DOMAIN-CONTAINING PROTEIN"/>
    <property type="match status" value="1"/>
</dbReference>
<evidence type="ECO:0000256" key="2">
    <source>
        <dbReference type="PROSITE-ProRule" id="PRU00191"/>
    </source>
</evidence>
<feature type="region of interest" description="Disordered" evidence="3">
    <location>
        <begin position="391"/>
        <end position="419"/>
    </location>
</feature>
<evidence type="ECO:0000256" key="1">
    <source>
        <dbReference type="ARBA" id="ARBA00022999"/>
    </source>
</evidence>
<dbReference type="CDD" id="cd00173">
    <property type="entry name" value="SH2"/>
    <property type="match status" value="1"/>
</dbReference>
<dbReference type="InterPro" id="IPR051751">
    <property type="entry name" value="Immunoreceptor_sig_adapters"/>
</dbReference>
<name>A0A6J3BZM7_GALME</name>
<dbReference type="GO" id="GO:0007169">
    <property type="term" value="P:cell surface receptor protein tyrosine kinase signaling pathway"/>
    <property type="evidence" value="ECO:0007669"/>
    <property type="project" value="TreeGrafter"/>
</dbReference>
<dbReference type="InParanoid" id="A0A6J3BZM7"/>
<evidence type="ECO:0000313" key="5">
    <source>
        <dbReference type="Proteomes" id="UP001652740"/>
    </source>
</evidence>
<dbReference type="InterPro" id="IPR036860">
    <property type="entry name" value="SH2_dom_sf"/>
</dbReference>
<keyword evidence="1 2" id="KW-0727">SH2 domain</keyword>
<dbReference type="KEGG" id="gmw:113510411"/>
<organism evidence="5 6">
    <name type="scientific">Galleria mellonella</name>
    <name type="common">Greater wax moth</name>
    <dbReference type="NCBI Taxonomy" id="7137"/>
    <lineage>
        <taxon>Eukaryota</taxon>
        <taxon>Metazoa</taxon>
        <taxon>Ecdysozoa</taxon>
        <taxon>Arthropoda</taxon>
        <taxon>Hexapoda</taxon>
        <taxon>Insecta</taxon>
        <taxon>Pterygota</taxon>
        <taxon>Neoptera</taxon>
        <taxon>Endopterygota</taxon>
        <taxon>Lepidoptera</taxon>
        <taxon>Glossata</taxon>
        <taxon>Ditrysia</taxon>
        <taxon>Pyraloidea</taxon>
        <taxon>Pyralidae</taxon>
        <taxon>Galleriinae</taxon>
        <taxon>Galleria</taxon>
    </lineage>
</organism>
<dbReference type="SMART" id="SM00252">
    <property type="entry name" value="SH2"/>
    <property type="match status" value="1"/>
</dbReference>
<gene>
    <name evidence="6" type="primary">LOC113510411</name>
</gene>
<accession>A0A6J3BZM7</accession>
<protein>
    <submittedName>
        <fullName evidence="6">Uncharacterized protein LOC113510411</fullName>
    </submittedName>
</protein>
<evidence type="ECO:0000256" key="3">
    <source>
        <dbReference type="SAM" id="MobiDB-lite"/>
    </source>
</evidence>
<dbReference type="GeneID" id="113510411"/>
<reference evidence="6" key="1">
    <citation type="submission" date="2025-08" db="UniProtKB">
        <authorList>
            <consortium name="RefSeq"/>
        </authorList>
    </citation>
    <scope>IDENTIFICATION</scope>
    <source>
        <tissue evidence="6">Whole larvae</tissue>
    </source>
</reference>
<keyword evidence="5" id="KW-1185">Reference proteome</keyword>
<dbReference type="InterPro" id="IPR000980">
    <property type="entry name" value="SH2"/>
</dbReference>
<evidence type="ECO:0000313" key="6">
    <source>
        <dbReference type="RefSeq" id="XP_031764124.2"/>
    </source>
</evidence>
<dbReference type="SUPFAM" id="SSF55550">
    <property type="entry name" value="SH2 domain"/>
    <property type="match status" value="1"/>
</dbReference>
<feature type="domain" description="SH2" evidence="4">
    <location>
        <begin position="426"/>
        <end position="535"/>
    </location>
</feature>
<dbReference type="Proteomes" id="UP001652740">
    <property type="component" value="Unplaced"/>
</dbReference>
<proteinExistence type="predicted"/>
<dbReference type="GO" id="GO:0005737">
    <property type="term" value="C:cytoplasm"/>
    <property type="evidence" value="ECO:0007669"/>
    <property type="project" value="UniProtKB-ARBA"/>
</dbReference>
<evidence type="ECO:0000259" key="4">
    <source>
        <dbReference type="PROSITE" id="PS50001"/>
    </source>
</evidence>
<dbReference type="AlphaFoldDB" id="A0A6J3BZM7"/>
<dbReference type="PANTHER" id="PTHR14098">
    <property type="entry name" value="SH2 DOMAIN CONTAINING PROTEIN"/>
    <property type="match status" value="1"/>
</dbReference>